<name>A0AAV6X9N1_9LAMI</name>
<dbReference type="GO" id="GO:0008270">
    <property type="term" value="F:zinc ion binding"/>
    <property type="evidence" value="ECO:0007669"/>
    <property type="project" value="UniProtKB-KW"/>
</dbReference>
<evidence type="ECO:0000256" key="1">
    <source>
        <dbReference type="ARBA" id="ARBA00022723"/>
    </source>
</evidence>
<organism evidence="6 7">
    <name type="scientific">Buddleja alternifolia</name>
    <dbReference type="NCBI Taxonomy" id="168488"/>
    <lineage>
        <taxon>Eukaryota</taxon>
        <taxon>Viridiplantae</taxon>
        <taxon>Streptophyta</taxon>
        <taxon>Embryophyta</taxon>
        <taxon>Tracheophyta</taxon>
        <taxon>Spermatophyta</taxon>
        <taxon>Magnoliopsida</taxon>
        <taxon>eudicotyledons</taxon>
        <taxon>Gunneridae</taxon>
        <taxon>Pentapetalae</taxon>
        <taxon>asterids</taxon>
        <taxon>lamiids</taxon>
        <taxon>Lamiales</taxon>
        <taxon>Scrophulariaceae</taxon>
        <taxon>Buddlejeae</taxon>
        <taxon>Buddleja</taxon>
    </lineage>
</organism>
<dbReference type="InterPro" id="IPR001841">
    <property type="entry name" value="Znf_RING"/>
</dbReference>
<evidence type="ECO:0000313" key="7">
    <source>
        <dbReference type="Proteomes" id="UP000826271"/>
    </source>
</evidence>
<gene>
    <name evidence="6" type="ORF">BUALT_Bualt08G0024200</name>
</gene>
<evidence type="ECO:0000259" key="5">
    <source>
        <dbReference type="PROSITE" id="PS50089"/>
    </source>
</evidence>
<dbReference type="EMBL" id="WHWC01000008">
    <property type="protein sequence ID" value="KAG8377352.1"/>
    <property type="molecule type" value="Genomic_DNA"/>
</dbReference>
<keyword evidence="7" id="KW-1185">Reference proteome</keyword>
<dbReference type="Gene3D" id="3.30.40.10">
    <property type="entry name" value="Zinc/RING finger domain, C3HC4 (zinc finger)"/>
    <property type="match status" value="1"/>
</dbReference>
<evidence type="ECO:0000256" key="4">
    <source>
        <dbReference type="PROSITE-ProRule" id="PRU00175"/>
    </source>
</evidence>
<sequence>MSTKFICTRKLNQDLWPCTICLSEIPDGEEGRELKCKHIFHRKCLDQWLRHDGAATCPLCRRVVLPKDTVEEYKRIQNEHENYEFEKELALVLLSTLHHRSCNEF</sequence>
<feature type="domain" description="RING-type" evidence="5">
    <location>
        <begin position="18"/>
        <end position="61"/>
    </location>
</feature>
<keyword evidence="2 4" id="KW-0863">Zinc-finger</keyword>
<reference evidence="6" key="1">
    <citation type="submission" date="2019-10" db="EMBL/GenBank/DDBJ databases">
        <authorList>
            <person name="Zhang R."/>
            <person name="Pan Y."/>
            <person name="Wang J."/>
            <person name="Ma R."/>
            <person name="Yu S."/>
        </authorList>
    </citation>
    <scope>NUCLEOTIDE SEQUENCE</scope>
    <source>
        <strain evidence="6">LA-IB0</strain>
        <tissue evidence="6">Leaf</tissue>
    </source>
</reference>
<dbReference type="PROSITE" id="PS50089">
    <property type="entry name" value="ZF_RING_2"/>
    <property type="match status" value="1"/>
</dbReference>
<comment type="caution">
    <text evidence="6">The sequence shown here is derived from an EMBL/GenBank/DDBJ whole genome shotgun (WGS) entry which is preliminary data.</text>
</comment>
<accession>A0AAV6X9N1</accession>
<keyword evidence="3" id="KW-0862">Zinc</keyword>
<dbReference type="InterPro" id="IPR011016">
    <property type="entry name" value="Znf_RING-CH"/>
</dbReference>
<protein>
    <recommendedName>
        <fullName evidence="5">RING-type domain-containing protein</fullName>
    </recommendedName>
</protein>
<dbReference type="PANTHER" id="PTHR47662">
    <property type="entry name" value="RING-TYPE DOMAIN-CONTAINING PROTEIN"/>
    <property type="match status" value="1"/>
</dbReference>
<proteinExistence type="predicted"/>
<dbReference type="InterPro" id="IPR013083">
    <property type="entry name" value="Znf_RING/FYVE/PHD"/>
</dbReference>
<dbReference type="PANTHER" id="PTHR47662:SF2">
    <property type="entry name" value="RING-H2 FINGER PROTEIN ATL57-LIKE"/>
    <property type="match status" value="1"/>
</dbReference>
<evidence type="ECO:0000313" key="6">
    <source>
        <dbReference type="EMBL" id="KAG8377352.1"/>
    </source>
</evidence>
<evidence type="ECO:0000256" key="3">
    <source>
        <dbReference type="ARBA" id="ARBA00022833"/>
    </source>
</evidence>
<dbReference type="SMART" id="SM00184">
    <property type="entry name" value="RING"/>
    <property type="match status" value="1"/>
</dbReference>
<dbReference type="Proteomes" id="UP000826271">
    <property type="component" value="Unassembled WGS sequence"/>
</dbReference>
<dbReference type="Pfam" id="PF13639">
    <property type="entry name" value="zf-RING_2"/>
    <property type="match status" value="1"/>
</dbReference>
<dbReference type="SMART" id="SM00744">
    <property type="entry name" value="RINGv"/>
    <property type="match status" value="1"/>
</dbReference>
<dbReference type="SUPFAM" id="SSF57850">
    <property type="entry name" value="RING/U-box"/>
    <property type="match status" value="1"/>
</dbReference>
<dbReference type="AlphaFoldDB" id="A0AAV6X9N1"/>
<keyword evidence="1" id="KW-0479">Metal-binding</keyword>
<evidence type="ECO:0000256" key="2">
    <source>
        <dbReference type="ARBA" id="ARBA00022771"/>
    </source>
</evidence>